<sequence length="583" mass="68134">MKRNNRGGQGDKKYGRSDSSKGQYKGSNPRSDREDSSRPARPSSGGKYKPAPRSKFGKPTSRGKYGENKPQEFGENPFKKDNPLRKGGFGKSDKPYGREERDSERPKRDYDRPRRDFDKSDKPYGKGERDSERPRRAYDKPRRDFDKSDKPYGIGERDSERPRRAYDKPRRDFDKSDKPYGIGERDSERPRRDYDKPRRDFDKSDKPYGKGERDSERPRRDYDKPKRDFGKSEKPYGRGERDTDRPRKDYDKPKRDIGGERKPYDKPERGDFRNSDDSAEYKTVYKGRGRNEKPQFETVRKDEYEQSKRKSFKKPFFKEKGKRVEPTEQKPTYNFSKFEKNHRKHEATDEIRLNKYIANSGICSRREADSLIEKGQIRVNGEVITEMGYKVQRKDRITLNGKPINPEKPVYLLLNKPKDFITTTDDPLERKTVMNLVHNACEERIFPVGRLDRNTTGLLLFTNDGDLAAKLSHPSSEIKKIYQVTLDKPLSNKDADDIMEGLTLEDGPVKVDDLQVLSKDRTILGLEIHVGKNRIVRRIFAHLGYEVTALDRVMYAGLTKKDIPRGNYRFLSEKEVINLKYFK</sequence>
<dbReference type="InterPro" id="IPR002942">
    <property type="entry name" value="S4_RNA-bd"/>
</dbReference>
<feature type="compositionally biased region" description="Polar residues" evidence="5">
    <location>
        <begin position="20"/>
        <end position="29"/>
    </location>
</feature>
<feature type="compositionally biased region" description="Basic and acidic residues" evidence="5">
    <location>
        <begin position="91"/>
        <end position="280"/>
    </location>
</feature>
<comment type="similarity">
    <text evidence="1 4">Belongs to the pseudouridine synthase RsuA family.</text>
</comment>
<gene>
    <name evidence="7" type="ORF">KI659_06305</name>
</gene>
<feature type="compositionally biased region" description="Basic and acidic residues" evidence="5">
    <location>
        <begin position="289"/>
        <end position="308"/>
    </location>
</feature>
<dbReference type="EC" id="5.4.99.-" evidence="4"/>
<dbReference type="RefSeq" id="WP_213944513.1">
    <property type="nucleotide sequence ID" value="NZ_JAHCMY010000002.1"/>
</dbReference>
<reference evidence="7 8" key="1">
    <citation type="submission" date="2021-05" db="EMBL/GenBank/DDBJ databases">
        <authorList>
            <person name="Zhang Z.D."/>
            <person name="Osman G."/>
        </authorList>
    </citation>
    <scope>NUCLEOTIDE SEQUENCE [LARGE SCALE GENOMIC DNA]</scope>
    <source>
        <strain evidence="7 8">KCTC 32217</strain>
    </source>
</reference>
<dbReference type="InterPro" id="IPR036986">
    <property type="entry name" value="S4_RNA-bd_sf"/>
</dbReference>
<dbReference type="InterPro" id="IPR018496">
    <property type="entry name" value="PsdUridine_synth_RsuA/RluB_CS"/>
</dbReference>
<evidence type="ECO:0000313" key="8">
    <source>
        <dbReference type="Proteomes" id="UP001319104"/>
    </source>
</evidence>
<dbReference type="Gene3D" id="3.30.70.1560">
    <property type="entry name" value="Alpha-L RNA-binding motif"/>
    <property type="match status" value="1"/>
</dbReference>
<feature type="compositionally biased region" description="Basic and acidic residues" evidence="5">
    <location>
        <begin position="64"/>
        <end position="84"/>
    </location>
</feature>
<proteinExistence type="inferred from homology"/>
<dbReference type="AlphaFoldDB" id="A0AAP2G168"/>
<feature type="domain" description="RNA-binding S4" evidence="6">
    <location>
        <begin position="351"/>
        <end position="418"/>
    </location>
</feature>
<dbReference type="SUPFAM" id="SSF55174">
    <property type="entry name" value="Alpha-L RNA-binding motif"/>
    <property type="match status" value="1"/>
</dbReference>
<dbReference type="CDD" id="cd00165">
    <property type="entry name" value="S4"/>
    <property type="match status" value="1"/>
</dbReference>
<evidence type="ECO:0000256" key="4">
    <source>
        <dbReference type="RuleBase" id="RU003887"/>
    </source>
</evidence>
<dbReference type="CDD" id="cd02870">
    <property type="entry name" value="PseudoU_synth_RsuA_like"/>
    <property type="match status" value="1"/>
</dbReference>
<keyword evidence="2 4" id="KW-0413">Isomerase</keyword>
<dbReference type="Pfam" id="PF01479">
    <property type="entry name" value="S4"/>
    <property type="match status" value="1"/>
</dbReference>
<dbReference type="GO" id="GO:0000455">
    <property type="term" value="P:enzyme-directed rRNA pseudouridine synthesis"/>
    <property type="evidence" value="ECO:0007669"/>
    <property type="project" value="UniProtKB-ARBA"/>
</dbReference>
<dbReference type="InterPro" id="IPR020094">
    <property type="entry name" value="TruA/RsuA/RluB/E/F_N"/>
</dbReference>
<dbReference type="InterPro" id="IPR020103">
    <property type="entry name" value="PsdUridine_synth_cat_dom_sf"/>
</dbReference>
<keyword evidence="3" id="KW-0694">RNA-binding</keyword>
<accession>A0AAP2G168</accession>
<protein>
    <recommendedName>
        <fullName evidence="4">Pseudouridine synthase</fullName>
        <ecNumber evidence="4">5.4.99.-</ecNumber>
    </recommendedName>
</protein>
<dbReference type="Gene3D" id="3.10.290.10">
    <property type="entry name" value="RNA-binding S4 domain"/>
    <property type="match status" value="1"/>
</dbReference>
<keyword evidence="8" id="KW-1185">Reference proteome</keyword>
<evidence type="ECO:0000259" key="6">
    <source>
        <dbReference type="SMART" id="SM00363"/>
    </source>
</evidence>
<dbReference type="InterPro" id="IPR042092">
    <property type="entry name" value="PsdUridine_s_RsuA/RluB/E/F_cat"/>
</dbReference>
<dbReference type="GO" id="GO:0120159">
    <property type="term" value="F:rRNA pseudouridine synthase activity"/>
    <property type="evidence" value="ECO:0007669"/>
    <property type="project" value="UniProtKB-ARBA"/>
</dbReference>
<dbReference type="PANTHER" id="PTHR47683">
    <property type="entry name" value="PSEUDOURIDINE SYNTHASE FAMILY PROTEIN-RELATED"/>
    <property type="match status" value="1"/>
</dbReference>
<evidence type="ECO:0000256" key="3">
    <source>
        <dbReference type="PROSITE-ProRule" id="PRU00182"/>
    </source>
</evidence>
<dbReference type="PROSITE" id="PS50889">
    <property type="entry name" value="S4"/>
    <property type="match status" value="1"/>
</dbReference>
<dbReference type="PANTHER" id="PTHR47683:SF2">
    <property type="entry name" value="RNA-BINDING S4 DOMAIN-CONTAINING PROTEIN"/>
    <property type="match status" value="1"/>
</dbReference>
<dbReference type="InterPro" id="IPR050343">
    <property type="entry name" value="RsuA_PseudoU_synthase"/>
</dbReference>
<evidence type="ECO:0000256" key="5">
    <source>
        <dbReference type="SAM" id="MobiDB-lite"/>
    </source>
</evidence>
<dbReference type="InterPro" id="IPR000748">
    <property type="entry name" value="PsdUridine_synth_RsuA/RluB/E/F"/>
</dbReference>
<comment type="caution">
    <text evidence="7">The sequence shown here is derived from an EMBL/GenBank/DDBJ whole genome shotgun (WGS) entry which is preliminary data.</text>
</comment>
<organism evidence="7 8">
    <name type="scientific">Litoribacter ruber</name>
    <dbReference type="NCBI Taxonomy" id="702568"/>
    <lineage>
        <taxon>Bacteria</taxon>
        <taxon>Pseudomonadati</taxon>
        <taxon>Bacteroidota</taxon>
        <taxon>Cytophagia</taxon>
        <taxon>Cytophagales</taxon>
        <taxon>Cyclobacteriaceae</taxon>
        <taxon>Litoribacter</taxon>
    </lineage>
</organism>
<evidence type="ECO:0000256" key="2">
    <source>
        <dbReference type="ARBA" id="ARBA00023235"/>
    </source>
</evidence>
<dbReference type="SMART" id="SM00363">
    <property type="entry name" value="S4"/>
    <property type="match status" value="1"/>
</dbReference>
<feature type="region of interest" description="Disordered" evidence="5">
    <location>
        <begin position="1"/>
        <end position="328"/>
    </location>
</feature>
<feature type="compositionally biased region" description="Basic and acidic residues" evidence="5">
    <location>
        <begin position="9"/>
        <end position="19"/>
    </location>
</feature>
<evidence type="ECO:0000313" key="7">
    <source>
        <dbReference type="EMBL" id="MBS9523627.1"/>
    </source>
</evidence>
<dbReference type="Gene3D" id="3.30.70.580">
    <property type="entry name" value="Pseudouridine synthase I, catalytic domain, N-terminal subdomain"/>
    <property type="match status" value="1"/>
</dbReference>
<dbReference type="EMBL" id="JAHCMY010000002">
    <property type="protein sequence ID" value="MBS9523627.1"/>
    <property type="molecule type" value="Genomic_DNA"/>
</dbReference>
<dbReference type="Pfam" id="PF00849">
    <property type="entry name" value="PseudoU_synth_2"/>
    <property type="match status" value="1"/>
</dbReference>
<name>A0AAP2G168_9BACT</name>
<dbReference type="NCBIfam" id="TIGR00093">
    <property type="entry name" value="pseudouridine synthase"/>
    <property type="match status" value="1"/>
</dbReference>
<evidence type="ECO:0000256" key="1">
    <source>
        <dbReference type="ARBA" id="ARBA00008348"/>
    </source>
</evidence>
<feature type="compositionally biased region" description="Basic and acidic residues" evidence="5">
    <location>
        <begin position="316"/>
        <end position="328"/>
    </location>
</feature>
<dbReference type="InterPro" id="IPR006145">
    <property type="entry name" value="PsdUridine_synth_RsuA/RluA"/>
</dbReference>
<dbReference type="FunFam" id="3.10.290.10:FF:000003">
    <property type="entry name" value="Pseudouridine synthase"/>
    <property type="match status" value="1"/>
</dbReference>
<dbReference type="GO" id="GO:0003723">
    <property type="term" value="F:RNA binding"/>
    <property type="evidence" value="ECO:0007669"/>
    <property type="project" value="UniProtKB-KW"/>
</dbReference>
<dbReference type="PROSITE" id="PS01149">
    <property type="entry name" value="PSI_RSU"/>
    <property type="match status" value="1"/>
</dbReference>
<dbReference type="Proteomes" id="UP001319104">
    <property type="component" value="Unassembled WGS sequence"/>
</dbReference>
<dbReference type="SUPFAM" id="SSF55120">
    <property type="entry name" value="Pseudouridine synthase"/>
    <property type="match status" value="1"/>
</dbReference>